<dbReference type="InterPro" id="IPR027417">
    <property type="entry name" value="P-loop_NTPase"/>
</dbReference>
<dbReference type="OrthoDB" id="9781180at2"/>
<sequence>MKRNIVITIARQYGSGGRTVGEKLANELGIHYYNKELIKLASEESGINESLFLEADEKLRNNGFFKAPINVYNGELIGPDSKDFTSTDNLFNYQAKVIKKLADTTSCVIIGRAANFVLKDYDNVLSVFVHAPHDFLMQEAAKVQPLRGKELEKFCAREDKYRAEYYMHHTGNLWTDAMNYDLCIDSSKLGFDKCVEAIKAQLKVRFGEDIFE</sequence>
<proteinExistence type="predicted"/>
<dbReference type="GO" id="GO:0016301">
    <property type="term" value="F:kinase activity"/>
    <property type="evidence" value="ECO:0007669"/>
    <property type="project" value="UniProtKB-KW"/>
</dbReference>
<dbReference type="Gene3D" id="3.40.50.300">
    <property type="entry name" value="P-loop containing nucleotide triphosphate hydrolases"/>
    <property type="match status" value="1"/>
</dbReference>
<evidence type="ECO:0000313" key="2">
    <source>
        <dbReference type="Proteomes" id="UP000179284"/>
    </source>
</evidence>
<keyword evidence="2" id="KW-1185">Reference proteome</keyword>
<dbReference type="KEGG" id="bhu:bhn_I2338"/>
<dbReference type="RefSeq" id="WP_071176981.1">
    <property type="nucleotide sequence ID" value="NZ_CP017831.1"/>
</dbReference>
<dbReference type="SUPFAM" id="SSF52540">
    <property type="entry name" value="P-loop containing nucleoside triphosphate hydrolases"/>
    <property type="match status" value="1"/>
</dbReference>
<dbReference type="AlphaFoldDB" id="A0A1D9P4D2"/>
<name>A0A1D9P4D2_9FIRM</name>
<dbReference type="Pfam" id="PF13189">
    <property type="entry name" value="Cytidylate_kin2"/>
    <property type="match status" value="1"/>
</dbReference>
<reference evidence="2" key="1">
    <citation type="submission" date="2016-10" db="EMBL/GenBank/DDBJ databases">
        <title>The complete genome sequence of the rumen bacterium Butyrivibrio hungatei MB2003.</title>
        <authorList>
            <person name="Palevich N."/>
            <person name="Kelly W.J."/>
            <person name="Leahy S.C."/>
            <person name="Altermann E."/>
            <person name="Rakonjac J."/>
            <person name="Attwood G.T."/>
        </authorList>
    </citation>
    <scope>NUCLEOTIDE SEQUENCE [LARGE SCALE GENOMIC DNA]</scope>
    <source>
        <strain evidence="2">MB2003</strain>
    </source>
</reference>
<organism evidence="1 2">
    <name type="scientific">Butyrivibrio hungatei</name>
    <dbReference type="NCBI Taxonomy" id="185008"/>
    <lineage>
        <taxon>Bacteria</taxon>
        <taxon>Bacillati</taxon>
        <taxon>Bacillota</taxon>
        <taxon>Clostridia</taxon>
        <taxon>Lachnospirales</taxon>
        <taxon>Lachnospiraceae</taxon>
        <taxon>Butyrivibrio</taxon>
    </lineage>
</organism>
<dbReference type="EMBL" id="CP017831">
    <property type="protein sequence ID" value="AOZ97371.1"/>
    <property type="molecule type" value="Genomic_DNA"/>
</dbReference>
<keyword evidence="1" id="KW-0808">Transferase</keyword>
<gene>
    <name evidence="1" type="ORF">bhn_I2338</name>
</gene>
<keyword evidence="1" id="KW-0418">Kinase</keyword>
<protein>
    <submittedName>
        <fullName evidence="1">Cytidylate kinase</fullName>
    </submittedName>
</protein>
<evidence type="ECO:0000313" key="1">
    <source>
        <dbReference type="EMBL" id="AOZ97371.1"/>
    </source>
</evidence>
<dbReference type="Proteomes" id="UP000179284">
    <property type="component" value="Chromosome I"/>
</dbReference>
<accession>A0A1D9P4D2</accession>